<dbReference type="Pfam" id="PF00067">
    <property type="entry name" value="p450"/>
    <property type="match status" value="1"/>
</dbReference>
<feature type="domain" description="Histidine kinase" evidence="4">
    <location>
        <begin position="755"/>
        <end position="1030"/>
    </location>
</feature>
<dbReference type="GO" id="GO:0016705">
    <property type="term" value="F:oxidoreductase activity, acting on paired donors, with incorporation or reduction of molecular oxygen"/>
    <property type="evidence" value="ECO:0007669"/>
    <property type="project" value="InterPro"/>
</dbReference>
<evidence type="ECO:0000313" key="6">
    <source>
        <dbReference type="EMBL" id="KAF7676483.1"/>
    </source>
</evidence>
<gene>
    <name evidence="6" type="ORF">GT037_005988</name>
</gene>
<dbReference type="InterPro" id="IPR036097">
    <property type="entry name" value="HisK_dim/P_sf"/>
</dbReference>
<dbReference type="PROSITE" id="PS00018">
    <property type="entry name" value="EF_HAND_1"/>
    <property type="match status" value="1"/>
</dbReference>
<dbReference type="Gene3D" id="1.10.287.130">
    <property type="match status" value="1"/>
</dbReference>
<dbReference type="SUPFAM" id="SSF55874">
    <property type="entry name" value="ATPase domain of HSP90 chaperone/DNA topoisomerase II/histidine kinase"/>
    <property type="match status" value="1"/>
</dbReference>
<dbReference type="Gene3D" id="3.30.450.20">
    <property type="entry name" value="PAS domain"/>
    <property type="match status" value="2"/>
</dbReference>
<feature type="region of interest" description="Disordered" evidence="3">
    <location>
        <begin position="1055"/>
        <end position="1114"/>
    </location>
</feature>
<dbReference type="SUPFAM" id="SSF52172">
    <property type="entry name" value="CheY-like"/>
    <property type="match status" value="1"/>
</dbReference>
<dbReference type="InterPro" id="IPR036396">
    <property type="entry name" value="Cyt_P450_sf"/>
</dbReference>
<dbReference type="Gene3D" id="3.30.565.10">
    <property type="entry name" value="Histidine kinase-like ATPase, C-terminal domain"/>
    <property type="match status" value="1"/>
</dbReference>
<feature type="domain" description="Response regulatory" evidence="5">
    <location>
        <begin position="1129"/>
        <end position="1286"/>
    </location>
</feature>
<keyword evidence="7" id="KW-1185">Reference proteome</keyword>
<feature type="region of interest" description="Disordered" evidence="3">
    <location>
        <begin position="192"/>
        <end position="212"/>
    </location>
</feature>
<proteinExistence type="predicted"/>
<evidence type="ECO:0000259" key="5">
    <source>
        <dbReference type="PROSITE" id="PS50110"/>
    </source>
</evidence>
<dbReference type="GO" id="GO:0004497">
    <property type="term" value="F:monooxygenase activity"/>
    <property type="evidence" value="ECO:0007669"/>
    <property type="project" value="InterPro"/>
</dbReference>
<dbReference type="Pfam" id="PF00072">
    <property type="entry name" value="Response_reg"/>
    <property type="match status" value="1"/>
</dbReference>
<dbReference type="SMART" id="SM00387">
    <property type="entry name" value="HATPase_c"/>
    <property type="match status" value="1"/>
</dbReference>
<dbReference type="Pfam" id="PF26131">
    <property type="entry name" value="PAS-like"/>
    <property type="match status" value="1"/>
</dbReference>
<reference evidence="6" key="1">
    <citation type="submission" date="2020-01" db="EMBL/GenBank/DDBJ databases">
        <authorList>
            <person name="Feng Z.H.Z."/>
        </authorList>
    </citation>
    <scope>NUCLEOTIDE SEQUENCE</scope>
    <source>
        <strain evidence="6">CBS107.38</strain>
    </source>
</reference>
<dbReference type="EMBL" id="JAAABM010000007">
    <property type="protein sequence ID" value="KAF7676483.1"/>
    <property type="molecule type" value="Genomic_DNA"/>
</dbReference>
<dbReference type="GO" id="GO:0000155">
    <property type="term" value="F:phosphorelay sensor kinase activity"/>
    <property type="evidence" value="ECO:0007669"/>
    <property type="project" value="InterPro"/>
</dbReference>
<dbReference type="PANTHER" id="PTHR43719">
    <property type="entry name" value="TWO-COMPONENT HISTIDINE KINASE"/>
    <property type="match status" value="1"/>
</dbReference>
<feature type="modified residue" description="4-aspartylphosphate" evidence="2">
    <location>
        <position position="1215"/>
    </location>
</feature>
<dbReference type="PRINTS" id="PR00344">
    <property type="entry name" value="BCTRLSENSOR"/>
</dbReference>
<dbReference type="CDD" id="cd17546">
    <property type="entry name" value="REC_hyHK_CKI1_RcsC-like"/>
    <property type="match status" value="1"/>
</dbReference>
<dbReference type="InterPro" id="IPR050956">
    <property type="entry name" value="2C_system_His_kinase"/>
</dbReference>
<dbReference type="Proteomes" id="UP000596902">
    <property type="component" value="Unassembled WGS sequence"/>
</dbReference>
<evidence type="ECO:0000256" key="2">
    <source>
        <dbReference type="PROSITE-ProRule" id="PRU00169"/>
    </source>
</evidence>
<dbReference type="SUPFAM" id="SSF55785">
    <property type="entry name" value="PYP-like sensor domain (PAS domain)"/>
    <property type="match status" value="1"/>
</dbReference>
<dbReference type="GO" id="GO:0005506">
    <property type="term" value="F:iron ion binding"/>
    <property type="evidence" value="ECO:0007669"/>
    <property type="project" value="InterPro"/>
</dbReference>
<dbReference type="InterPro" id="IPR036890">
    <property type="entry name" value="HATPase_C_sf"/>
</dbReference>
<evidence type="ECO:0000256" key="1">
    <source>
        <dbReference type="ARBA" id="ARBA00022553"/>
    </source>
</evidence>
<evidence type="ECO:0000259" key="4">
    <source>
        <dbReference type="PROSITE" id="PS50109"/>
    </source>
</evidence>
<protein>
    <submittedName>
        <fullName evidence="6">Ethylene receptor</fullName>
    </submittedName>
</protein>
<dbReference type="GO" id="GO:0020037">
    <property type="term" value="F:heme binding"/>
    <property type="evidence" value="ECO:0007669"/>
    <property type="project" value="InterPro"/>
</dbReference>
<dbReference type="InterPro" id="IPR001789">
    <property type="entry name" value="Sig_transdc_resp-reg_receiver"/>
</dbReference>
<dbReference type="Pfam" id="PF00512">
    <property type="entry name" value="HisKA"/>
    <property type="match status" value="1"/>
</dbReference>
<dbReference type="InterPro" id="IPR035965">
    <property type="entry name" value="PAS-like_dom_sf"/>
</dbReference>
<dbReference type="SMART" id="SM00448">
    <property type="entry name" value="REC"/>
    <property type="match status" value="1"/>
</dbReference>
<keyword evidence="1 2" id="KW-0597">Phosphoprotein</keyword>
<feature type="compositionally biased region" description="Low complexity" evidence="3">
    <location>
        <begin position="199"/>
        <end position="212"/>
    </location>
</feature>
<dbReference type="CDD" id="cd00082">
    <property type="entry name" value="HisKA"/>
    <property type="match status" value="1"/>
</dbReference>
<evidence type="ECO:0000256" key="3">
    <source>
        <dbReference type="SAM" id="MobiDB-lite"/>
    </source>
</evidence>
<reference evidence="6" key="2">
    <citation type="submission" date="2020-08" db="EMBL/GenBank/DDBJ databases">
        <title>Draft Genome Sequence of Cumin Blight Pathogen Alternaria burnsii.</title>
        <authorList>
            <person name="Feng Z."/>
        </authorList>
    </citation>
    <scope>NUCLEOTIDE SEQUENCE</scope>
    <source>
        <strain evidence="6">CBS107.38</strain>
    </source>
</reference>
<dbReference type="Pfam" id="PF13188">
    <property type="entry name" value="PAS_8"/>
    <property type="match status" value="1"/>
</dbReference>
<dbReference type="InterPro" id="IPR000014">
    <property type="entry name" value="PAS"/>
</dbReference>
<comment type="caution">
    <text evidence="6">The sequence shown here is derived from an EMBL/GenBank/DDBJ whole genome shotgun (WGS) entry which is preliminary data.</text>
</comment>
<name>A0A8H7B3N9_9PLEO</name>
<dbReference type="InterPro" id="IPR003661">
    <property type="entry name" value="HisK_dim/P_dom"/>
</dbReference>
<sequence>MASNGQLLALHNYYGTTGYVSQPPMAASRPKLQTAERDLASLTLLDALDRDERPSFAIETCPYLRRDETLDLIYANTALHAVGGLLAKVSGNDATSLFTQSSAPQLAFRDWVRGHVNEDDLQRRGNAYTFEGHTWSAITLGRYKIVSGVPTRLLWVDAAPGGKSHRTIMRERKAPRGKPRADALPMKPQLSLAHAPQMSEPSTSSSPDSSAINNTSFDCTSDVVTGVVRASPHIDYFRSVDWAKTPLGPMTSWPCDLRCIANTVLSNNVPAVMFWGDELIMLYNEPYVQLLGSLHPCMGESVCIKAPDHWTSFQPMVDHIKATGESVAEPDMLLFIERDSLLEETHWSFQFVPILNSHGQVTAYYQTFYEVSNHCILERRVSSLVAMGTQSANARDFPSFWDTTLRSLSLNDKDVPFALLYAAERHVSAQIPSMSSPGSIPPLEGCILKGTIGVPVGHPIAPATVNINQDSYILHAFLSRAAKSGKATVVHLNDLPAPTTALEGIDWRGYGDPCRTLVICPIIPTTGNQVEGFLIIGVNPRRPFDDEYQQYLQVMVRLLATSLASIVLFEDEVRQRENAIIQAAQIQEHLMAEIQLKESKFQRFAERSDVGIFIIDPIGTYTYRNQRWYDMFEVASSDTNATEAWYRIAFAEDVAYCQSIFSKLVTNHESVCFELRTRMPWVPPSESNELQSEDTQHFKWILCSAYPELSPNGELVEIVGNVTDISKQKWAEGIQKIRTDSALQGKQHLEHFLDTTSHEMRNPLSAIMQCADSITSSYPQDDRNGEQNITPTEWSAFIASTLDAAQTIGVCATHMKHIVDDILTISKLDSGLLDMTPVIAQPESVAKHAVKMFSAEARAAGIDLVLVVEKSYRDMNIDWASLDPTRVLQILINLLTNAIKFTRLESTKRVTVTLTASATEPASSSAGIQFNDERLVGQDSHLEDDWKSVQELFYLQFSVTDTGRGLSDEEKRSLFTRFSQASPRTHIHYGGSGLGLFISRRLTELQGGSIGVASESGRGSTFSFYIKSRRARPVMARKGSLPHVFPEDIKHRQPIPLVSLTRPSPPVCKPASETGPRSDSASPKARRRSIQSRSSQTEHSHVRPEALGLPEGPNLQELKRTKSIPDTLHVLVVEDNLINQRVLAKQLRNLGCIVSVANHGQEALDFLPKTTLWNNEHPMSDSIALKEIYGIPSTEPIPSGHHDALPVELNLILMDWEMPIMNGLTAVAEIRKLEEQGLLRERVPIIGVTANVRQQQIEQAMATGMDDVVGKPFRVAELLVRMRGIVAGMGPEGPNGNAHMTEGMLMVSWRIEYGSIVRTAPDEVHVSDPKVIPIIFPTQQPLKKTDWYLTYRPVTLGPGPDLSTDDDEKHHAAHRRIVGPVYTLSSMLKNERALDDLVELFGDKLSGFADCQDALDFGLWLEMFSFDVVGAVFFGSPFGFLETSSDYGNYIAAVGVMIPKVLKAIIATDGIRQTAVRETGVAQERTSNANANRTDVLSQLLSIMREKNDCLTIREIHVEMWAAVIAGSDSTSGALRAIFYFLMKHPDKLAKLVQEIDTAYLDGTITHPVQYNQATKMSYLRTVIQESLRLCPPFAVPMARYVPVGGLQLLGHHIPASFKVGMSAMVTQFDETIFGKDAREFRPERWLESEERFRLMEKAMLVFGAGTRTCISRH</sequence>
<dbReference type="SUPFAM" id="SSF47384">
    <property type="entry name" value="Homodimeric domain of signal transducing histidine kinase"/>
    <property type="match status" value="1"/>
</dbReference>
<dbReference type="PROSITE" id="PS50109">
    <property type="entry name" value="HIS_KIN"/>
    <property type="match status" value="1"/>
</dbReference>
<dbReference type="InterPro" id="IPR018247">
    <property type="entry name" value="EF_Hand_1_Ca_BS"/>
</dbReference>
<dbReference type="Gene3D" id="3.40.50.2300">
    <property type="match status" value="1"/>
</dbReference>
<dbReference type="SUPFAM" id="SSF55781">
    <property type="entry name" value="GAF domain-like"/>
    <property type="match status" value="1"/>
</dbReference>
<dbReference type="InterPro" id="IPR011006">
    <property type="entry name" value="CheY-like_superfamily"/>
</dbReference>
<dbReference type="InterPro" id="IPR004358">
    <property type="entry name" value="Sig_transdc_His_kin-like_C"/>
</dbReference>
<dbReference type="PANTHER" id="PTHR43719:SF30">
    <property type="entry name" value="TWO-COMPONENT SYSTEM RESPONSE REGULATOR"/>
    <property type="match status" value="1"/>
</dbReference>
<dbReference type="InterPro" id="IPR001128">
    <property type="entry name" value="Cyt_P450"/>
</dbReference>
<dbReference type="InterPro" id="IPR005467">
    <property type="entry name" value="His_kinase_dom"/>
</dbReference>
<dbReference type="Pfam" id="PF02518">
    <property type="entry name" value="HATPase_c"/>
    <property type="match status" value="1"/>
</dbReference>
<accession>A0A8H7B3N9</accession>
<dbReference type="Gene3D" id="1.10.630.10">
    <property type="entry name" value="Cytochrome P450"/>
    <property type="match status" value="1"/>
</dbReference>
<organism evidence="6 7">
    <name type="scientific">Alternaria burnsii</name>
    <dbReference type="NCBI Taxonomy" id="1187904"/>
    <lineage>
        <taxon>Eukaryota</taxon>
        <taxon>Fungi</taxon>
        <taxon>Dikarya</taxon>
        <taxon>Ascomycota</taxon>
        <taxon>Pezizomycotina</taxon>
        <taxon>Dothideomycetes</taxon>
        <taxon>Pleosporomycetidae</taxon>
        <taxon>Pleosporales</taxon>
        <taxon>Pleosporineae</taxon>
        <taxon>Pleosporaceae</taxon>
        <taxon>Alternaria</taxon>
        <taxon>Alternaria sect. Alternaria</taxon>
    </lineage>
</organism>
<evidence type="ECO:0000313" key="7">
    <source>
        <dbReference type="Proteomes" id="UP000596902"/>
    </source>
</evidence>
<dbReference type="CDD" id="cd11060">
    <property type="entry name" value="CYP57A1-like"/>
    <property type="match status" value="1"/>
</dbReference>
<feature type="non-terminal residue" evidence="6">
    <location>
        <position position="1"/>
    </location>
</feature>
<dbReference type="SMART" id="SM00388">
    <property type="entry name" value="HisKA"/>
    <property type="match status" value="1"/>
</dbReference>
<dbReference type="RefSeq" id="XP_038786724.1">
    <property type="nucleotide sequence ID" value="XM_038931035.1"/>
</dbReference>
<dbReference type="GeneID" id="62204213"/>
<dbReference type="SUPFAM" id="SSF48264">
    <property type="entry name" value="Cytochrome P450"/>
    <property type="match status" value="1"/>
</dbReference>
<dbReference type="PROSITE" id="PS50110">
    <property type="entry name" value="RESPONSE_REGULATORY"/>
    <property type="match status" value="1"/>
</dbReference>
<keyword evidence="6" id="KW-0675">Receptor</keyword>
<dbReference type="InterPro" id="IPR003594">
    <property type="entry name" value="HATPase_dom"/>
</dbReference>
<dbReference type="InterPro" id="IPR058846">
    <property type="entry name" value="PAS-like"/>
</dbReference>